<proteinExistence type="predicted"/>
<sequence length="76" mass="8454">MDPMPVNHHNYSTDQREIPSVAGVAASHYSFGASYNVQYRLQRGAMVEIKIGGWSQFPKIKNEEQRGISVACAKVT</sequence>
<dbReference type="AlphaFoldDB" id="B4HA46"/>
<name>B4HA46_DROPE</name>
<dbReference type="Proteomes" id="UP000008744">
    <property type="component" value="Unassembled WGS sequence"/>
</dbReference>
<dbReference type="HOGENOM" id="CLU_2657102_0_0_1"/>
<evidence type="ECO:0000313" key="2">
    <source>
        <dbReference type="Proteomes" id="UP000008744"/>
    </source>
</evidence>
<reference evidence="1 2" key="1">
    <citation type="journal article" date="2007" name="Nature">
        <title>Evolution of genes and genomes on the Drosophila phylogeny.</title>
        <authorList>
            <consortium name="Drosophila 12 Genomes Consortium"/>
            <person name="Clark A.G."/>
            <person name="Eisen M.B."/>
            <person name="Smith D.R."/>
            <person name="Bergman C.M."/>
            <person name="Oliver B."/>
            <person name="Markow T.A."/>
            <person name="Kaufman T.C."/>
            <person name="Kellis M."/>
            <person name="Gelbart W."/>
            <person name="Iyer V.N."/>
            <person name="Pollard D.A."/>
            <person name="Sackton T.B."/>
            <person name="Larracuente A.M."/>
            <person name="Singh N.D."/>
            <person name="Abad J.P."/>
            <person name="Abt D.N."/>
            <person name="Adryan B."/>
            <person name="Aguade M."/>
            <person name="Akashi H."/>
            <person name="Anderson W.W."/>
            <person name="Aquadro C.F."/>
            <person name="Ardell D.H."/>
            <person name="Arguello R."/>
            <person name="Artieri C.G."/>
            <person name="Barbash D.A."/>
            <person name="Barker D."/>
            <person name="Barsanti P."/>
            <person name="Batterham P."/>
            <person name="Batzoglou S."/>
            <person name="Begun D."/>
            <person name="Bhutkar A."/>
            <person name="Blanco E."/>
            <person name="Bosak S.A."/>
            <person name="Bradley R.K."/>
            <person name="Brand A.D."/>
            <person name="Brent M.R."/>
            <person name="Brooks A.N."/>
            <person name="Brown R.H."/>
            <person name="Butlin R.K."/>
            <person name="Caggese C."/>
            <person name="Calvi B.R."/>
            <person name="Bernardo de Carvalho A."/>
            <person name="Caspi A."/>
            <person name="Castrezana S."/>
            <person name="Celniker S.E."/>
            <person name="Chang J.L."/>
            <person name="Chapple C."/>
            <person name="Chatterji S."/>
            <person name="Chinwalla A."/>
            <person name="Civetta A."/>
            <person name="Clifton S.W."/>
            <person name="Comeron J.M."/>
            <person name="Costello J.C."/>
            <person name="Coyne J.A."/>
            <person name="Daub J."/>
            <person name="David R.G."/>
            <person name="Delcher A.L."/>
            <person name="Delehaunty K."/>
            <person name="Do C.B."/>
            <person name="Ebling H."/>
            <person name="Edwards K."/>
            <person name="Eickbush T."/>
            <person name="Evans J.D."/>
            <person name="Filipski A."/>
            <person name="Findeiss S."/>
            <person name="Freyhult E."/>
            <person name="Fulton L."/>
            <person name="Fulton R."/>
            <person name="Garcia A.C."/>
            <person name="Gardiner A."/>
            <person name="Garfield D.A."/>
            <person name="Garvin B.E."/>
            <person name="Gibson G."/>
            <person name="Gilbert D."/>
            <person name="Gnerre S."/>
            <person name="Godfrey J."/>
            <person name="Good R."/>
            <person name="Gotea V."/>
            <person name="Gravely B."/>
            <person name="Greenberg A.J."/>
            <person name="Griffiths-Jones S."/>
            <person name="Gross S."/>
            <person name="Guigo R."/>
            <person name="Gustafson E.A."/>
            <person name="Haerty W."/>
            <person name="Hahn M.W."/>
            <person name="Halligan D.L."/>
            <person name="Halpern A.L."/>
            <person name="Halter G.M."/>
            <person name="Han M.V."/>
            <person name="Heger A."/>
            <person name="Hillier L."/>
            <person name="Hinrichs A.S."/>
            <person name="Holmes I."/>
            <person name="Hoskins R.A."/>
            <person name="Hubisz M.J."/>
            <person name="Hultmark D."/>
            <person name="Huntley M.A."/>
            <person name="Jaffe D.B."/>
            <person name="Jagadeeshan S."/>
            <person name="Jeck W.R."/>
            <person name="Johnson J."/>
            <person name="Jones C.D."/>
            <person name="Jordan W.C."/>
            <person name="Karpen G.H."/>
            <person name="Kataoka E."/>
            <person name="Keightley P.D."/>
            <person name="Kheradpour P."/>
            <person name="Kirkness E.F."/>
            <person name="Koerich L.B."/>
            <person name="Kristiansen K."/>
            <person name="Kudrna D."/>
            <person name="Kulathinal R.J."/>
            <person name="Kumar S."/>
            <person name="Kwok R."/>
            <person name="Lander E."/>
            <person name="Langley C.H."/>
            <person name="Lapoint R."/>
            <person name="Lazzaro B.P."/>
            <person name="Lee S.J."/>
            <person name="Levesque L."/>
            <person name="Li R."/>
            <person name="Lin C.F."/>
            <person name="Lin M.F."/>
            <person name="Lindblad-Toh K."/>
            <person name="Llopart A."/>
            <person name="Long M."/>
            <person name="Low L."/>
            <person name="Lozovsky E."/>
            <person name="Lu J."/>
            <person name="Luo M."/>
            <person name="Machado C.A."/>
            <person name="Makalowski W."/>
            <person name="Marzo M."/>
            <person name="Matsuda M."/>
            <person name="Matzkin L."/>
            <person name="McAllister B."/>
            <person name="McBride C.S."/>
            <person name="McKernan B."/>
            <person name="McKernan K."/>
            <person name="Mendez-Lago M."/>
            <person name="Minx P."/>
            <person name="Mollenhauer M.U."/>
            <person name="Montooth K."/>
            <person name="Mount S.M."/>
            <person name="Mu X."/>
            <person name="Myers E."/>
            <person name="Negre B."/>
            <person name="Newfeld S."/>
            <person name="Nielsen R."/>
            <person name="Noor M.A."/>
            <person name="O'Grady P."/>
            <person name="Pachter L."/>
            <person name="Papaceit M."/>
            <person name="Parisi M.J."/>
            <person name="Parisi M."/>
            <person name="Parts L."/>
            <person name="Pedersen J.S."/>
            <person name="Pesole G."/>
            <person name="Phillippy A.M."/>
            <person name="Ponting C.P."/>
            <person name="Pop M."/>
            <person name="Porcelli D."/>
            <person name="Powell J.R."/>
            <person name="Prohaska S."/>
            <person name="Pruitt K."/>
            <person name="Puig M."/>
            <person name="Quesneville H."/>
            <person name="Ram K.R."/>
            <person name="Rand D."/>
            <person name="Rasmussen M.D."/>
            <person name="Reed L.K."/>
            <person name="Reenan R."/>
            <person name="Reily A."/>
            <person name="Remington K.A."/>
            <person name="Rieger T.T."/>
            <person name="Ritchie M.G."/>
            <person name="Robin C."/>
            <person name="Rogers Y.H."/>
            <person name="Rohde C."/>
            <person name="Rozas J."/>
            <person name="Rubenfield M.J."/>
            <person name="Ruiz A."/>
            <person name="Russo S."/>
            <person name="Salzberg S.L."/>
            <person name="Sanchez-Gracia A."/>
            <person name="Saranga D.J."/>
            <person name="Sato H."/>
            <person name="Schaeffer S.W."/>
            <person name="Schatz M.C."/>
            <person name="Schlenke T."/>
            <person name="Schwartz R."/>
            <person name="Segarra C."/>
            <person name="Singh R.S."/>
            <person name="Sirot L."/>
            <person name="Sirota M."/>
            <person name="Sisneros N.B."/>
            <person name="Smith C.D."/>
            <person name="Smith T.F."/>
            <person name="Spieth J."/>
            <person name="Stage D.E."/>
            <person name="Stark A."/>
            <person name="Stephan W."/>
            <person name="Strausberg R.L."/>
            <person name="Strempel S."/>
            <person name="Sturgill D."/>
            <person name="Sutton G."/>
            <person name="Sutton G.G."/>
            <person name="Tao W."/>
            <person name="Teichmann S."/>
            <person name="Tobari Y.N."/>
            <person name="Tomimura Y."/>
            <person name="Tsolas J.M."/>
            <person name="Valente V.L."/>
            <person name="Venter E."/>
            <person name="Venter J.C."/>
            <person name="Vicario S."/>
            <person name="Vieira F.G."/>
            <person name="Vilella A.J."/>
            <person name="Villasante A."/>
            <person name="Walenz B."/>
            <person name="Wang J."/>
            <person name="Wasserman M."/>
            <person name="Watts T."/>
            <person name="Wilson D."/>
            <person name="Wilson R.K."/>
            <person name="Wing R.A."/>
            <person name="Wolfner M.F."/>
            <person name="Wong A."/>
            <person name="Wong G.K."/>
            <person name="Wu C.I."/>
            <person name="Wu G."/>
            <person name="Yamamoto D."/>
            <person name="Yang H.P."/>
            <person name="Yang S.P."/>
            <person name="Yorke J.A."/>
            <person name="Yoshida K."/>
            <person name="Zdobnov E."/>
            <person name="Zhang P."/>
            <person name="Zhang Y."/>
            <person name="Zimin A.V."/>
            <person name="Baldwin J."/>
            <person name="Abdouelleil A."/>
            <person name="Abdulkadir J."/>
            <person name="Abebe A."/>
            <person name="Abera B."/>
            <person name="Abreu J."/>
            <person name="Acer S.C."/>
            <person name="Aftuck L."/>
            <person name="Alexander A."/>
            <person name="An P."/>
            <person name="Anderson E."/>
            <person name="Anderson S."/>
            <person name="Arachi H."/>
            <person name="Azer M."/>
            <person name="Bachantsang P."/>
            <person name="Barry A."/>
            <person name="Bayul T."/>
            <person name="Berlin A."/>
            <person name="Bessette D."/>
            <person name="Bloom T."/>
            <person name="Blye J."/>
            <person name="Boguslavskiy L."/>
            <person name="Bonnet C."/>
            <person name="Boukhgalter B."/>
            <person name="Bourzgui I."/>
            <person name="Brown A."/>
            <person name="Cahill P."/>
            <person name="Channer S."/>
            <person name="Cheshatsang Y."/>
            <person name="Chuda L."/>
            <person name="Citroen M."/>
            <person name="Collymore A."/>
            <person name="Cooke P."/>
            <person name="Costello M."/>
            <person name="D'Aco K."/>
            <person name="Daza R."/>
            <person name="De Haan G."/>
            <person name="DeGray S."/>
            <person name="DeMaso C."/>
            <person name="Dhargay N."/>
            <person name="Dooley K."/>
            <person name="Dooley E."/>
            <person name="Doricent M."/>
            <person name="Dorje P."/>
            <person name="Dorjee K."/>
            <person name="Dupes A."/>
            <person name="Elong R."/>
            <person name="Falk J."/>
            <person name="Farina A."/>
            <person name="Faro S."/>
            <person name="Ferguson D."/>
            <person name="Fisher S."/>
            <person name="Foley C.D."/>
            <person name="Franke A."/>
            <person name="Friedrich D."/>
            <person name="Gadbois L."/>
            <person name="Gearin G."/>
            <person name="Gearin C.R."/>
            <person name="Giannoukos G."/>
            <person name="Goode T."/>
            <person name="Graham J."/>
            <person name="Grandbois E."/>
            <person name="Grewal S."/>
            <person name="Gyaltsen K."/>
            <person name="Hafez N."/>
            <person name="Hagos B."/>
            <person name="Hall J."/>
            <person name="Henson C."/>
            <person name="Hollinger A."/>
            <person name="Honan T."/>
            <person name="Huard M.D."/>
            <person name="Hughes L."/>
            <person name="Hurhula B."/>
            <person name="Husby M.E."/>
            <person name="Kamat A."/>
            <person name="Kanga B."/>
            <person name="Kashin S."/>
            <person name="Khazanovich D."/>
            <person name="Kisner P."/>
            <person name="Lance K."/>
            <person name="Lara M."/>
            <person name="Lee W."/>
            <person name="Lennon N."/>
            <person name="Letendre F."/>
            <person name="LeVine R."/>
            <person name="Lipovsky A."/>
            <person name="Liu X."/>
            <person name="Liu J."/>
            <person name="Liu S."/>
            <person name="Lokyitsang T."/>
            <person name="Lokyitsang Y."/>
            <person name="Lubonja R."/>
            <person name="Lui A."/>
            <person name="MacDonald P."/>
            <person name="Magnisalis V."/>
            <person name="Maru K."/>
            <person name="Matthews C."/>
            <person name="McCusker W."/>
            <person name="McDonough S."/>
            <person name="Mehta T."/>
            <person name="Meldrim J."/>
            <person name="Meneus L."/>
            <person name="Mihai O."/>
            <person name="Mihalev A."/>
            <person name="Mihova T."/>
            <person name="Mittelman R."/>
            <person name="Mlenga V."/>
            <person name="Montmayeur A."/>
            <person name="Mulrain L."/>
            <person name="Navidi A."/>
            <person name="Naylor J."/>
            <person name="Negash T."/>
            <person name="Nguyen T."/>
            <person name="Nguyen N."/>
            <person name="Nicol R."/>
            <person name="Norbu C."/>
            <person name="Norbu N."/>
            <person name="Novod N."/>
            <person name="O'Neill B."/>
            <person name="Osman S."/>
            <person name="Markiewicz E."/>
            <person name="Oyono O.L."/>
            <person name="Patti C."/>
            <person name="Phunkhang P."/>
            <person name="Pierre F."/>
            <person name="Priest M."/>
            <person name="Raghuraman S."/>
            <person name="Rege F."/>
            <person name="Reyes R."/>
            <person name="Rise C."/>
            <person name="Rogov P."/>
            <person name="Ross K."/>
            <person name="Ryan E."/>
            <person name="Settipalli S."/>
            <person name="Shea T."/>
            <person name="Sherpa N."/>
            <person name="Shi L."/>
            <person name="Shih D."/>
            <person name="Sparrow T."/>
            <person name="Spaulding J."/>
            <person name="Stalker J."/>
            <person name="Stange-Thomann N."/>
            <person name="Stavropoulos S."/>
            <person name="Stone C."/>
            <person name="Strader C."/>
            <person name="Tesfaye S."/>
            <person name="Thomson T."/>
            <person name="Thoulutsang Y."/>
            <person name="Thoulutsang D."/>
            <person name="Topham K."/>
            <person name="Topping I."/>
            <person name="Tsamla T."/>
            <person name="Vassiliev H."/>
            <person name="Vo A."/>
            <person name="Wangchuk T."/>
            <person name="Wangdi T."/>
            <person name="Weiand M."/>
            <person name="Wilkinson J."/>
            <person name="Wilson A."/>
            <person name="Yadav S."/>
            <person name="Young G."/>
            <person name="Yu Q."/>
            <person name="Zembek L."/>
            <person name="Zhong D."/>
            <person name="Zimmer A."/>
            <person name="Zwirko Z."/>
            <person name="Jaffe D.B."/>
            <person name="Alvarez P."/>
            <person name="Brockman W."/>
            <person name="Butler J."/>
            <person name="Chin C."/>
            <person name="Gnerre S."/>
            <person name="Grabherr M."/>
            <person name="Kleber M."/>
            <person name="Mauceli E."/>
            <person name="MacCallum I."/>
        </authorList>
    </citation>
    <scope>NUCLEOTIDE SEQUENCE [LARGE SCALE GENOMIC DNA]</scope>
    <source>
        <strain evidence="2">MSH-3 / Tucson 14011-0111.49</strain>
    </source>
</reference>
<organism evidence="2">
    <name type="scientific">Drosophila persimilis</name>
    <name type="common">Fruit fly</name>
    <dbReference type="NCBI Taxonomy" id="7234"/>
    <lineage>
        <taxon>Eukaryota</taxon>
        <taxon>Metazoa</taxon>
        <taxon>Ecdysozoa</taxon>
        <taxon>Arthropoda</taxon>
        <taxon>Hexapoda</taxon>
        <taxon>Insecta</taxon>
        <taxon>Pterygota</taxon>
        <taxon>Neoptera</taxon>
        <taxon>Endopterygota</taxon>
        <taxon>Diptera</taxon>
        <taxon>Brachycera</taxon>
        <taxon>Muscomorpha</taxon>
        <taxon>Ephydroidea</taxon>
        <taxon>Drosophilidae</taxon>
        <taxon>Drosophila</taxon>
        <taxon>Sophophora</taxon>
    </lineage>
</organism>
<dbReference type="STRING" id="7234.B4HA46"/>
<dbReference type="eggNOG" id="KOG1041">
    <property type="taxonomic scope" value="Eukaryota"/>
</dbReference>
<dbReference type="EMBL" id="CH479235">
    <property type="protein sequence ID" value="EDW36714.1"/>
    <property type="molecule type" value="Genomic_DNA"/>
</dbReference>
<accession>B4HA46</accession>
<protein>
    <submittedName>
        <fullName evidence="1">GL22380</fullName>
    </submittedName>
</protein>
<keyword evidence="2" id="KW-1185">Reference proteome</keyword>
<evidence type="ECO:0000313" key="1">
    <source>
        <dbReference type="EMBL" id="EDW36714.1"/>
    </source>
</evidence>
<gene>
    <name evidence="1" type="primary">Dper\GL22380</name>
    <name evidence="1" type="ORF">Dper_GL22380</name>
</gene>